<evidence type="ECO:0000256" key="4">
    <source>
        <dbReference type="SAM" id="MobiDB-lite"/>
    </source>
</evidence>
<proteinExistence type="inferred from homology"/>
<feature type="region of interest" description="Disordered" evidence="4">
    <location>
        <begin position="472"/>
        <end position="497"/>
    </location>
</feature>
<gene>
    <name evidence="5" type="ORF">GPECTOR_53g152</name>
</gene>
<evidence type="ECO:0000256" key="3">
    <source>
        <dbReference type="ARBA" id="ARBA00022679"/>
    </source>
</evidence>
<dbReference type="InterPro" id="IPR026113">
    <property type="entry name" value="METTL2/6/8-like"/>
</dbReference>
<evidence type="ECO:0000313" key="5">
    <source>
        <dbReference type="EMBL" id="KXZ45566.1"/>
    </source>
</evidence>
<dbReference type="Gene3D" id="3.40.50.150">
    <property type="entry name" value="Vaccinia Virus protein VP39"/>
    <property type="match status" value="1"/>
</dbReference>
<comment type="caution">
    <text evidence="5">The sequence shown here is derived from an EMBL/GenBank/DDBJ whole genome shotgun (WGS) entry which is preliminary data.</text>
</comment>
<dbReference type="GO" id="GO:0008757">
    <property type="term" value="F:S-adenosylmethionine-dependent methyltransferase activity"/>
    <property type="evidence" value="ECO:0007669"/>
    <property type="project" value="UniProtKB-ARBA"/>
</dbReference>
<sequence>MDLIPVSGPNTSFDPTPRHRCDLATMIFVLSAIHPQRMVAAVHNVARCLRPGSGRLLFRDYAEGDLAQERLAGGDRPKRLGPNFYVRGDGTRCYYFSQEEVLSLFASAGLVCDSLHMHERTVVNHKRDIAMDRRWLQAIFTLRKPRPPPLPLEVLLAQPPPLHQGAAKPPAQQAPQQQQQLSAASAGSSGGGASQMDVDMDAEPTPAPAPATAAAGSFGAASGAAGVNGCVSQGGSGEGNASASDGGAGGSGNGGLLLGGSWLTGAAGRLVSHLAAGPGHPSGRAMLPDSLDPADALVAELSPSPRHHHSQQAQPHGHAESHLSPEGREQRPGGFRRAHDAIVGCGGGAEGGDMQVDGAGAADSGYSGSGAGSALGGRADLCSGGGEVGGTARRGGQELERQLEAEFFATIGRNTDEVVAEEVAAAGAALSRVRLADVADLAAVRLAAAAATAAAAAPAAVSGAPLCGAGAAPSTSASGAPGQAQRAQVPPPPSLTRQCQQELLPQAEVEVPLVAGVSFRCLCGIAPSTGAPHVPPATLALARVLLASPRFLSGRCALQLGPAAPPSPLQAHGSAGAARAGYLVAPGGHATLVSTAAAQPPPAAVLPAMAAVRSSARRVVVAEAGREALATAAADLRRNAHRLVIERLKLVALDWTATADAAGAAAAATGAAGYTYVSGARRQLRDVLHLQPAGFDLVYAADPLAELTAAAAAGGGMGGAAAGEATIAAARCLFDVATQLLQPSSAVRSATQQAGSDALAVVVAGAPRGGRLLLLSFPADWAAAHGMGFAALAGVCGWELLVPEQLEAEYGVDAAAAATSGCAAMGFRRRAVH</sequence>
<name>A0A150G6R7_GONPE</name>
<keyword evidence="6" id="KW-1185">Reference proteome</keyword>
<dbReference type="PANTHER" id="PTHR22809">
    <property type="entry name" value="METHYLTRANSFERASE-RELATED"/>
    <property type="match status" value="1"/>
</dbReference>
<evidence type="ECO:0000313" key="6">
    <source>
        <dbReference type="Proteomes" id="UP000075714"/>
    </source>
</evidence>
<protein>
    <submittedName>
        <fullName evidence="5">Uncharacterized protein</fullName>
    </submittedName>
</protein>
<comment type="similarity">
    <text evidence="1">Belongs to the methyltransferase superfamily. METL family.</text>
</comment>
<accession>A0A150G6R7</accession>
<dbReference type="STRING" id="33097.A0A150G6R7"/>
<keyword evidence="2" id="KW-0489">Methyltransferase</keyword>
<dbReference type="EMBL" id="LSYV01000054">
    <property type="protein sequence ID" value="KXZ45566.1"/>
    <property type="molecule type" value="Genomic_DNA"/>
</dbReference>
<dbReference type="GO" id="GO:0032259">
    <property type="term" value="P:methylation"/>
    <property type="evidence" value="ECO:0007669"/>
    <property type="project" value="UniProtKB-KW"/>
</dbReference>
<dbReference type="GO" id="GO:0008173">
    <property type="term" value="F:RNA methyltransferase activity"/>
    <property type="evidence" value="ECO:0007669"/>
    <property type="project" value="UniProtKB-ARBA"/>
</dbReference>
<feature type="compositionally biased region" description="Low complexity" evidence="4">
    <location>
        <begin position="472"/>
        <end position="485"/>
    </location>
</feature>
<dbReference type="PANTHER" id="PTHR22809:SF5">
    <property type="entry name" value="TRNA N(3)-METHYLCYTIDINE METHYLTRANSFERASE METTL6"/>
    <property type="match status" value="1"/>
</dbReference>
<feature type="region of interest" description="Disordered" evidence="4">
    <location>
        <begin position="160"/>
        <end position="215"/>
    </location>
</feature>
<keyword evidence="3" id="KW-0808">Transferase</keyword>
<evidence type="ECO:0000256" key="2">
    <source>
        <dbReference type="ARBA" id="ARBA00022603"/>
    </source>
</evidence>
<reference evidence="6" key="1">
    <citation type="journal article" date="2016" name="Nat. Commun.">
        <title>The Gonium pectorale genome demonstrates co-option of cell cycle regulation during the evolution of multicellularity.</title>
        <authorList>
            <person name="Hanschen E.R."/>
            <person name="Marriage T.N."/>
            <person name="Ferris P.J."/>
            <person name="Hamaji T."/>
            <person name="Toyoda A."/>
            <person name="Fujiyama A."/>
            <person name="Neme R."/>
            <person name="Noguchi H."/>
            <person name="Minakuchi Y."/>
            <person name="Suzuki M."/>
            <person name="Kawai-Toyooka H."/>
            <person name="Smith D.R."/>
            <person name="Sparks H."/>
            <person name="Anderson J."/>
            <person name="Bakaric R."/>
            <person name="Luria V."/>
            <person name="Karger A."/>
            <person name="Kirschner M.W."/>
            <person name="Durand P.M."/>
            <person name="Michod R.E."/>
            <person name="Nozaki H."/>
            <person name="Olson B.J."/>
        </authorList>
    </citation>
    <scope>NUCLEOTIDE SEQUENCE [LARGE SCALE GENOMIC DNA]</scope>
    <source>
        <strain evidence="6">NIES-2863</strain>
    </source>
</reference>
<dbReference type="SUPFAM" id="SSF53335">
    <property type="entry name" value="S-adenosyl-L-methionine-dependent methyltransferases"/>
    <property type="match status" value="1"/>
</dbReference>
<feature type="compositionally biased region" description="Basic and acidic residues" evidence="4">
    <location>
        <begin position="317"/>
        <end position="331"/>
    </location>
</feature>
<evidence type="ECO:0000256" key="1">
    <source>
        <dbReference type="ARBA" id="ARBA00009725"/>
    </source>
</evidence>
<feature type="compositionally biased region" description="Low complexity" evidence="4">
    <location>
        <begin position="164"/>
        <end position="187"/>
    </location>
</feature>
<feature type="region of interest" description="Disordered" evidence="4">
    <location>
        <begin position="303"/>
        <end position="349"/>
    </location>
</feature>
<organism evidence="5 6">
    <name type="scientific">Gonium pectorale</name>
    <name type="common">Green alga</name>
    <dbReference type="NCBI Taxonomy" id="33097"/>
    <lineage>
        <taxon>Eukaryota</taxon>
        <taxon>Viridiplantae</taxon>
        <taxon>Chlorophyta</taxon>
        <taxon>core chlorophytes</taxon>
        <taxon>Chlorophyceae</taxon>
        <taxon>CS clade</taxon>
        <taxon>Chlamydomonadales</taxon>
        <taxon>Volvocaceae</taxon>
        <taxon>Gonium</taxon>
    </lineage>
</organism>
<dbReference type="AlphaFoldDB" id="A0A150G6R7"/>
<dbReference type="InterPro" id="IPR029063">
    <property type="entry name" value="SAM-dependent_MTases_sf"/>
</dbReference>
<dbReference type="OrthoDB" id="417697at2759"/>
<dbReference type="Proteomes" id="UP000075714">
    <property type="component" value="Unassembled WGS sequence"/>
</dbReference>